<gene>
    <name evidence="17" type="ORF">CEY00_Acc30149</name>
</gene>
<accession>A0A2R6PEY0</accession>
<feature type="signal peptide" evidence="15">
    <location>
        <begin position="1"/>
        <end position="23"/>
    </location>
</feature>
<evidence type="ECO:0000256" key="10">
    <source>
        <dbReference type="ARBA" id="ARBA00023136"/>
    </source>
</evidence>
<keyword evidence="3" id="KW-1003">Cell membrane</keyword>
<dbReference type="InParanoid" id="A0A2R6PEY0"/>
<keyword evidence="6" id="KW-0808">Transferase</keyword>
<name>A0A2R6PEY0_ACTCC</name>
<evidence type="ECO:0000256" key="12">
    <source>
        <dbReference type="ARBA" id="ARBA00048679"/>
    </source>
</evidence>
<evidence type="ECO:0000313" key="18">
    <source>
        <dbReference type="Proteomes" id="UP000241394"/>
    </source>
</evidence>
<proteinExistence type="predicted"/>
<dbReference type="GO" id="GO:0005524">
    <property type="term" value="F:ATP binding"/>
    <property type="evidence" value="ECO:0007669"/>
    <property type="project" value="UniProtKB-UniRule"/>
</dbReference>
<feature type="transmembrane region" description="Helical" evidence="14">
    <location>
        <begin position="116"/>
        <end position="141"/>
    </location>
</feature>
<keyword evidence="9 13" id="KW-0067">ATP-binding</keyword>
<comment type="subcellular location">
    <subcellularLocation>
        <location evidence="1">Cell membrane</location>
    </subcellularLocation>
</comment>
<dbReference type="PANTHER" id="PTHR47989">
    <property type="entry name" value="OS01G0750732 PROTEIN"/>
    <property type="match status" value="1"/>
</dbReference>
<evidence type="ECO:0000256" key="1">
    <source>
        <dbReference type="ARBA" id="ARBA00004236"/>
    </source>
</evidence>
<dbReference type="AlphaFoldDB" id="A0A2R6PEY0"/>
<evidence type="ECO:0000256" key="13">
    <source>
        <dbReference type="PROSITE-ProRule" id="PRU10141"/>
    </source>
</evidence>
<dbReference type="SMART" id="SM00220">
    <property type="entry name" value="S_TKc"/>
    <property type="match status" value="1"/>
</dbReference>
<organism evidence="17 18">
    <name type="scientific">Actinidia chinensis var. chinensis</name>
    <name type="common">Chinese soft-hair kiwi</name>
    <dbReference type="NCBI Taxonomy" id="1590841"/>
    <lineage>
        <taxon>Eukaryota</taxon>
        <taxon>Viridiplantae</taxon>
        <taxon>Streptophyta</taxon>
        <taxon>Embryophyta</taxon>
        <taxon>Tracheophyta</taxon>
        <taxon>Spermatophyta</taxon>
        <taxon>Magnoliopsida</taxon>
        <taxon>eudicotyledons</taxon>
        <taxon>Gunneridae</taxon>
        <taxon>Pentapetalae</taxon>
        <taxon>asterids</taxon>
        <taxon>Ericales</taxon>
        <taxon>Actinidiaceae</taxon>
        <taxon>Actinidia</taxon>
    </lineage>
</organism>
<dbReference type="Gene3D" id="3.30.200.20">
    <property type="entry name" value="Phosphorylase Kinase, domain 1"/>
    <property type="match status" value="1"/>
</dbReference>
<evidence type="ECO:0000256" key="11">
    <source>
        <dbReference type="ARBA" id="ARBA00047899"/>
    </source>
</evidence>
<dbReference type="EMBL" id="NKQK01000026">
    <property type="protein sequence ID" value="PSR89953.1"/>
    <property type="molecule type" value="Genomic_DNA"/>
</dbReference>
<evidence type="ECO:0000256" key="8">
    <source>
        <dbReference type="ARBA" id="ARBA00022777"/>
    </source>
</evidence>
<dbReference type="InterPro" id="IPR017441">
    <property type="entry name" value="Protein_kinase_ATP_BS"/>
</dbReference>
<keyword evidence="14" id="KW-0812">Transmembrane</keyword>
<evidence type="ECO:0000256" key="9">
    <source>
        <dbReference type="ARBA" id="ARBA00022840"/>
    </source>
</evidence>
<dbReference type="FunFam" id="3.30.200.20:FF:000415">
    <property type="entry name" value="receptor-like serine/threonine-protein kinase NCRK"/>
    <property type="match status" value="1"/>
</dbReference>
<keyword evidence="14" id="KW-1133">Transmembrane helix</keyword>
<evidence type="ECO:0000256" key="6">
    <source>
        <dbReference type="ARBA" id="ARBA00022679"/>
    </source>
</evidence>
<dbReference type="FunCoup" id="A0A2R6PEY0">
    <property type="interactions" value="1392"/>
</dbReference>
<reference evidence="18" key="2">
    <citation type="journal article" date="2018" name="BMC Genomics">
        <title>A manually annotated Actinidia chinensis var. chinensis (kiwifruit) genome highlights the challenges associated with draft genomes and gene prediction in plants.</title>
        <authorList>
            <person name="Pilkington S.M."/>
            <person name="Crowhurst R."/>
            <person name="Hilario E."/>
            <person name="Nardozza S."/>
            <person name="Fraser L."/>
            <person name="Peng Y."/>
            <person name="Gunaseelan K."/>
            <person name="Simpson R."/>
            <person name="Tahir J."/>
            <person name="Deroles S.C."/>
            <person name="Templeton K."/>
            <person name="Luo Z."/>
            <person name="Davy M."/>
            <person name="Cheng C."/>
            <person name="McNeilage M."/>
            <person name="Scaglione D."/>
            <person name="Liu Y."/>
            <person name="Zhang Q."/>
            <person name="Datson P."/>
            <person name="De Silva N."/>
            <person name="Gardiner S.E."/>
            <person name="Bassett H."/>
            <person name="Chagne D."/>
            <person name="McCallum J."/>
            <person name="Dzierzon H."/>
            <person name="Deng C."/>
            <person name="Wang Y.Y."/>
            <person name="Barron L."/>
            <person name="Manako K."/>
            <person name="Bowen J."/>
            <person name="Foster T.M."/>
            <person name="Erridge Z.A."/>
            <person name="Tiffin H."/>
            <person name="Waite C.N."/>
            <person name="Davies K.M."/>
            <person name="Grierson E.P."/>
            <person name="Laing W.A."/>
            <person name="Kirk R."/>
            <person name="Chen X."/>
            <person name="Wood M."/>
            <person name="Montefiori M."/>
            <person name="Brummell D.A."/>
            <person name="Schwinn K.E."/>
            <person name="Catanach A."/>
            <person name="Fullerton C."/>
            <person name="Li D."/>
            <person name="Meiyalaghan S."/>
            <person name="Nieuwenhuizen N."/>
            <person name="Read N."/>
            <person name="Prakash R."/>
            <person name="Hunter D."/>
            <person name="Zhang H."/>
            <person name="McKenzie M."/>
            <person name="Knabel M."/>
            <person name="Harris A."/>
            <person name="Allan A.C."/>
            <person name="Gleave A."/>
            <person name="Chen A."/>
            <person name="Janssen B.J."/>
            <person name="Plunkett B."/>
            <person name="Ampomah-Dwamena C."/>
            <person name="Voogd C."/>
            <person name="Leif D."/>
            <person name="Lafferty D."/>
            <person name="Souleyre E.J.F."/>
            <person name="Varkonyi-Gasic E."/>
            <person name="Gambi F."/>
            <person name="Hanley J."/>
            <person name="Yao J.L."/>
            <person name="Cheung J."/>
            <person name="David K.M."/>
            <person name="Warren B."/>
            <person name="Marsh K."/>
            <person name="Snowden K.C."/>
            <person name="Lin-Wang K."/>
            <person name="Brian L."/>
            <person name="Martinez-Sanchez M."/>
            <person name="Wang M."/>
            <person name="Ileperuma N."/>
            <person name="Macnee N."/>
            <person name="Campin R."/>
            <person name="McAtee P."/>
            <person name="Drummond R.S.M."/>
            <person name="Espley R.V."/>
            <person name="Ireland H.S."/>
            <person name="Wu R."/>
            <person name="Atkinson R.G."/>
            <person name="Karunairetnam S."/>
            <person name="Bulley S."/>
            <person name="Chunkath S."/>
            <person name="Hanley Z."/>
            <person name="Storey R."/>
            <person name="Thrimawithana A.H."/>
            <person name="Thomson S."/>
            <person name="David C."/>
            <person name="Testolin R."/>
            <person name="Huang H."/>
            <person name="Hellens R.P."/>
            <person name="Schaffer R.J."/>
        </authorList>
    </citation>
    <scope>NUCLEOTIDE SEQUENCE [LARGE SCALE GENOMIC DNA]</scope>
    <source>
        <strain evidence="18">cv. Red5</strain>
    </source>
</reference>
<evidence type="ECO:0000313" key="17">
    <source>
        <dbReference type="EMBL" id="PSR89953.1"/>
    </source>
</evidence>
<reference evidence="17 18" key="1">
    <citation type="submission" date="2017-07" db="EMBL/GenBank/DDBJ databases">
        <title>An improved, manually edited Actinidia chinensis var. chinensis (kiwifruit) genome highlights the challenges associated with draft genomes and gene prediction in plants.</title>
        <authorList>
            <person name="Pilkington S."/>
            <person name="Crowhurst R."/>
            <person name="Hilario E."/>
            <person name="Nardozza S."/>
            <person name="Fraser L."/>
            <person name="Peng Y."/>
            <person name="Gunaseelan K."/>
            <person name="Simpson R."/>
            <person name="Tahir J."/>
            <person name="Deroles S."/>
            <person name="Templeton K."/>
            <person name="Luo Z."/>
            <person name="Davy M."/>
            <person name="Cheng C."/>
            <person name="Mcneilage M."/>
            <person name="Scaglione D."/>
            <person name="Liu Y."/>
            <person name="Zhang Q."/>
            <person name="Datson P."/>
            <person name="De Silva N."/>
            <person name="Gardiner S."/>
            <person name="Bassett H."/>
            <person name="Chagne D."/>
            <person name="Mccallum J."/>
            <person name="Dzierzon H."/>
            <person name="Deng C."/>
            <person name="Wang Y.-Y."/>
            <person name="Barron N."/>
            <person name="Manako K."/>
            <person name="Bowen J."/>
            <person name="Foster T."/>
            <person name="Erridge Z."/>
            <person name="Tiffin H."/>
            <person name="Waite C."/>
            <person name="Davies K."/>
            <person name="Grierson E."/>
            <person name="Laing W."/>
            <person name="Kirk R."/>
            <person name="Chen X."/>
            <person name="Wood M."/>
            <person name="Montefiori M."/>
            <person name="Brummell D."/>
            <person name="Schwinn K."/>
            <person name="Catanach A."/>
            <person name="Fullerton C."/>
            <person name="Li D."/>
            <person name="Meiyalaghan S."/>
            <person name="Nieuwenhuizen N."/>
            <person name="Read N."/>
            <person name="Prakash R."/>
            <person name="Hunter D."/>
            <person name="Zhang H."/>
            <person name="Mckenzie M."/>
            <person name="Knabel M."/>
            <person name="Harris A."/>
            <person name="Allan A."/>
            <person name="Chen A."/>
            <person name="Janssen B."/>
            <person name="Plunkett B."/>
            <person name="Dwamena C."/>
            <person name="Voogd C."/>
            <person name="Leif D."/>
            <person name="Lafferty D."/>
            <person name="Souleyre E."/>
            <person name="Varkonyi-Gasic E."/>
            <person name="Gambi F."/>
            <person name="Hanley J."/>
            <person name="Yao J.-L."/>
            <person name="Cheung J."/>
            <person name="David K."/>
            <person name="Warren B."/>
            <person name="Marsh K."/>
            <person name="Snowden K."/>
            <person name="Lin-Wang K."/>
            <person name="Brian L."/>
            <person name="Martinez-Sanchez M."/>
            <person name="Wang M."/>
            <person name="Ileperuma N."/>
            <person name="Macnee N."/>
            <person name="Campin R."/>
            <person name="Mcatee P."/>
            <person name="Drummond R."/>
            <person name="Espley R."/>
            <person name="Ireland H."/>
            <person name="Wu R."/>
            <person name="Atkinson R."/>
            <person name="Karunairetnam S."/>
            <person name="Bulley S."/>
            <person name="Chunkath S."/>
            <person name="Hanley Z."/>
            <person name="Storey R."/>
            <person name="Thrimawithana A."/>
            <person name="Thomson S."/>
            <person name="David C."/>
            <person name="Testolin R."/>
        </authorList>
    </citation>
    <scope>NUCLEOTIDE SEQUENCE [LARGE SCALE GENOMIC DNA]</scope>
    <source>
        <strain evidence="18">cv. Red5</strain>
        <tissue evidence="17">Young leaf</tissue>
    </source>
</reference>
<dbReference type="InterPro" id="IPR008271">
    <property type="entry name" value="Ser/Thr_kinase_AS"/>
</dbReference>
<feature type="binding site" evidence="13">
    <location>
        <position position="255"/>
    </location>
    <ligand>
        <name>ATP</name>
        <dbReference type="ChEBI" id="CHEBI:30616"/>
    </ligand>
</feature>
<dbReference type="GO" id="GO:0005886">
    <property type="term" value="C:plasma membrane"/>
    <property type="evidence" value="ECO:0007669"/>
    <property type="project" value="UniProtKB-SubCell"/>
</dbReference>
<evidence type="ECO:0000256" key="5">
    <source>
        <dbReference type="ARBA" id="ARBA00022553"/>
    </source>
</evidence>
<comment type="catalytic activity">
    <reaction evidence="11">
        <text>L-threonyl-[protein] + ATP = O-phospho-L-threonyl-[protein] + ADP + H(+)</text>
        <dbReference type="Rhea" id="RHEA:46608"/>
        <dbReference type="Rhea" id="RHEA-COMP:11060"/>
        <dbReference type="Rhea" id="RHEA-COMP:11605"/>
        <dbReference type="ChEBI" id="CHEBI:15378"/>
        <dbReference type="ChEBI" id="CHEBI:30013"/>
        <dbReference type="ChEBI" id="CHEBI:30616"/>
        <dbReference type="ChEBI" id="CHEBI:61977"/>
        <dbReference type="ChEBI" id="CHEBI:456216"/>
        <dbReference type="EC" id="2.7.11.1"/>
    </reaction>
</comment>
<dbReference type="Gramene" id="PSR89953">
    <property type="protein sequence ID" value="PSR89953"/>
    <property type="gene ID" value="CEY00_Acc30149"/>
</dbReference>
<keyword evidence="10 14" id="KW-0472">Membrane</keyword>
<keyword evidence="4" id="KW-0723">Serine/threonine-protein kinase</keyword>
<dbReference type="SUPFAM" id="SSF56112">
    <property type="entry name" value="Protein kinase-like (PK-like)"/>
    <property type="match status" value="1"/>
</dbReference>
<dbReference type="PROSITE" id="PS00107">
    <property type="entry name" value="PROTEIN_KINASE_ATP"/>
    <property type="match status" value="1"/>
</dbReference>
<comment type="catalytic activity">
    <reaction evidence="12">
        <text>L-seryl-[protein] + ATP = O-phospho-L-seryl-[protein] + ADP + H(+)</text>
        <dbReference type="Rhea" id="RHEA:17989"/>
        <dbReference type="Rhea" id="RHEA-COMP:9863"/>
        <dbReference type="Rhea" id="RHEA-COMP:11604"/>
        <dbReference type="ChEBI" id="CHEBI:15378"/>
        <dbReference type="ChEBI" id="CHEBI:29999"/>
        <dbReference type="ChEBI" id="CHEBI:30616"/>
        <dbReference type="ChEBI" id="CHEBI:83421"/>
        <dbReference type="ChEBI" id="CHEBI:456216"/>
        <dbReference type="EC" id="2.7.11.1"/>
    </reaction>
</comment>
<dbReference type="CDD" id="cd14066">
    <property type="entry name" value="STKc_IRAK"/>
    <property type="match status" value="1"/>
</dbReference>
<feature type="chain" id="PRO_5015345638" description="non-specific serine/threonine protein kinase" evidence="15">
    <location>
        <begin position="24"/>
        <end position="629"/>
    </location>
</feature>
<dbReference type="Gene3D" id="1.10.510.10">
    <property type="entry name" value="Transferase(Phosphotransferase) domain 1"/>
    <property type="match status" value="1"/>
</dbReference>
<keyword evidence="8 17" id="KW-0418">Kinase</keyword>
<evidence type="ECO:0000256" key="7">
    <source>
        <dbReference type="ARBA" id="ARBA00022741"/>
    </source>
</evidence>
<keyword evidence="5" id="KW-0597">Phosphoprotein</keyword>
<dbReference type="Pfam" id="PF00069">
    <property type="entry name" value="Pkinase"/>
    <property type="match status" value="1"/>
</dbReference>
<dbReference type="PANTHER" id="PTHR47989:SF23">
    <property type="entry name" value="RECEPTOR-LIKE SERINE_THREONINE-PROTEIN KINASE NCRK ISOFORM X1"/>
    <property type="match status" value="1"/>
</dbReference>
<protein>
    <recommendedName>
        <fullName evidence="2">non-specific serine/threonine protein kinase</fullName>
        <ecNumber evidence="2">2.7.11.1</ecNumber>
    </recommendedName>
</protein>
<keyword evidence="15" id="KW-0732">Signal</keyword>
<dbReference type="Proteomes" id="UP000241394">
    <property type="component" value="Chromosome LG26"/>
</dbReference>
<sequence>MKLHAAVALSCLISLIWVQHILCDEVSDTSTTNKWTCTCSAAYQGNQSFAIETNCSTSCDCSPAGSSKDSWICMCGSGFPEVAAGNLSTSCFTACNCTSGLSSQLDSSKKKISSKVVVIILSICVLLMTLAFMTLVACYAYRRRDKSPVTRPLFSSDKETSFNSAANLISHGASSVSGSKIYIGAPAKPITGCIPNASLFFKSKRETIHGTILRFSYPELEDATNKFSNSNLIGVGGSSHVYHGHLRDGRAVAIKRLKTQGGPDPEAIFLTEIELISRLHHCHVLPLLGYCSEIQGKHAERLLVFEYMINGNLRECLDGASGKSLDWCTRVAIALGAAKGLEYLHEAAAPKILHRDVKSTNILLDENWRAKITDLAMAKHLRADDLPSCPSSPARMQGTFGYFAPEYAIVGRASLKSDVFSFGVVLLELISGRQPIQKSANKGEESLVIWATPRLLDSRRVIKELPDLQLKGNFPEEEMQIMAYLAKECLLLDPDSRPSMSEVVQILSTIAPEKSRRQNFPINLYQSSTYSFKGDVDIRRASKQIESAGEPEAEEIKRVTSYKWSPLNADRTLCADENGKEANTFSAEHIDRLILLTSKARSWRSQDDEAVDITEPRFESFCMENTIST</sequence>
<dbReference type="OMA" id="SKVGWSR"/>
<feature type="domain" description="Protein kinase" evidence="16">
    <location>
        <begin position="227"/>
        <end position="510"/>
    </location>
</feature>
<keyword evidence="7 13" id="KW-0547">Nucleotide-binding</keyword>
<evidence type="ECO:0000256" key="14">
    <source>
        <dbReference type="SAM" id="Phobius"/>
    </source>
</evidence>
<evidence type="ECO:0000259" key="16">
    <source>
        <dbReference type="PROSITE" id="PS50011"/>
    </source>
</evidence>
<comment type="caution">
    <text evidence="17">The sequence shown here is derived from an EMBL/GenBank/DDBJ whole genome shotgun (WGS) entry which is preliminary data.</text>
</comment>
<evidence type="ECO:0000256" key="3">
    <source>
        <dbReference type="ARBA" id="ARBA00022475"/>
    </source>
</evidence>
<evidence type="ECO:0000256" key="15">
    <source>
        <dbReference type="SAM" id="SignalP"/>
    </source>
</evidence>
<keyword evidence="17" id="KW-0675">Receptor</keyword>
<evidence type="ECO:0000256" key="2">
    <source>
        <dbReference type="ARBA" id="ARBA00012513"/>
    </source>
</evidence>
<dbReference type="PROSITE" id="PS00108">
    <property type="entry name" value="PROTEIN_KINASE_ST"/>
    <property type="match status" value="1"/>
</dbReference>
<dbReference type="InterPro" id="IPR011009">
    <property type="entry name" value="Kinase-like_dom_sf"/>
</dbReference>
<keyword evidence="18" id="KW-1185">Reference proteome</keyword>
<dbReference type="GO" id="GO:0004674">
    <property type="term" value="F:protein serine/threonine kinase activity"/>
    <property type="evidence" value="ECO:0007669"/>
    <property type="project" value="UniProtKB-KW"/>
</dbReference>
<dbReference type="EC" id="2.7.11.1" evidence="2"/>
<dbReference type="PROSITE" id="PS50011">
    <property type="entry name" value="PROTEIN_KINASE_DOM"/>
    <property type="match status" value="1"/>
</dbReference>
<dbReference type="STRING" id="1590841.A0A2R6PEY0"/>
<evidence type="ECO:0000256" key="4">
    <source>
        <dbReference type="ARBA" id="ARBA00022527"/>
    </source>
</evidence>
<dbReference type="OrthoDB" id="1890790at2759"/>
<dbReference type="FunFam" id="1.10.510.10:FF:000395">
    <property type="entry name" value="receptor-like serine/threonine-protein kinase NCRK"/>
    <property type="match status" value="1"/>
</dbReference>
<dbReference type="InterPro" id="IPR000719">
    <property type="entry name" value="Prot_kinase_dom"/>
</dbReference>